<keyword evidence="5" id="KW-1185">Reference proteome</keyword>
<keyword evidence="2" id="KW-0813">Transport</keyword>
<dbReference type="GO" id="GO:0005774">
    <property type="term" value="C:vacuolar membrane"/>
    <property type="evidence" value="ECO:0007669"/>
    <property type="project" value="TreeGrafter"/>
</dbReference>
<dbReference type="PANTHER" id="PTHR13768:SF8">
    <property type="entry name" value="ALPHA-SOLUBLE NSF ATTACHMENT PROTEIN"/>
    <property type="match status" value="1"/>
</dbReference>
<dbReference type="Gene3D" id="1.25.40.10">
    <property type="entry name" value="Tetratricopeptide repeat domain"/>
    <property type="match status" value="1"/>
</dbReference>
<dbReference type="AlphaFoldDB" id="A0A0B1SDT4"/>
<proteinExistence type="inferred from homology"/>
<evidence type="ECO:0000313" key="4">
    <source>
        <dbReference type="EMBL" id="KHJ81657.1"/>
    </source>
</evidence>
<comment type="similarity">
    <text evidence="1">Belongs to the SNAP family.</text>
</comment>
<evidence type="ECO:0000256" key="1">
    <source>
        <dbReference type="ARBA" id="ARBA00010050"/>
    </source>
</evidence>
<gene>
    <name evidence="4" type="ORF">OESDEN_18655</name>
</gene>
<organism evidence="4 5">
    <name type="scientific">Oesophagostomum dentatum</name>
    <name type="common">Nodular worm</name>
    <dbReference type="NCBI Taxonomy" id="61180"/>
    <lineage>
        <taxon>Eukaryota</taxon>
        <taxon>Metazoa</taxon>
        <taxon>Ecdysozoa</taxon>
        <taxon>Nematoda</taxon>
        <taxon>Chromadorea</taxon>
        <taxon>Rhabditida</taxon>
        <taxon>Rhabditina</taxon>
        <taxon>Rhabditomorpha</taxon>
        <taxon>Strongyloidea</taxon>
        <taxon>Strongylidae</taxon>
        <taxon>Oesophagostomum</taxon>
    </lineage>
</organism>
<feature type="non-terminal residue" evidence="4">
    <location>
        <position position="73"/>
    </location>
</feature>
<dbReference type="PRINTS" id="PR00448">
    <property type="entry name" value="NSFATTACHMNT"/>
</dbReference>
<dbReference type="EMBL" id="KN587104">
    <property type="protein sequence ID" value="KHJ81657.1"/>
    <property type="molecule type" value="Genomic_DNA"/>
</dbReference>
<dbReference type="PANTHER" id="PTHR13768">
    <property type="entry name" value="SOLUBLE NSF ATTACHMENT PROTEIN SNAP"/>
    <property type="match status" value="1"/>
</dbReference>
<keyword evidence="3" id="KW-0653">Protein transport</keyword>
<name>A0A0B1SDT4_OESDE</name>
<dbReference type="GO" id="GO:0035494">
    <property type="term" value="P:SNARE complex disassembly"/>
    <property type="evidence" value="ECO:0007669"/>
    <property type="project" value="TreeGrafter"/>
</dbReference>
<evidence type="ECO:0000313" key="5">
    <source>
        <dbReference type="Proteomes" id="UP000053660"/>
    </source>
</evidence>
<reference evidence="4 5" key="1">
    <citation type="submission" date="2014-03" db="EMBL/GenBank/DDBJ databases">
        <title>Draft genome of the hookworm Oesophagostomum dentatum.</title>
        <authorList>
            <person name="Mitreva M."/>
        </authorList>
    </citation>
    <scope>NUCLEOTIDE SEQUENCE [LARGE SCALE GENOMIC DNA]</scope>
    <source>
        <strain evidence="4 5">OD-Hann</strain>
    </source>
</reference>
<dbReference type="SUPFAM" id="SSF48452">
    <property type="entry name" value="TPR-like"/>
    <property type="match status" value="1"/>
</dbReference>
<sequence>LDAQHALKRYEDASPSFSDTREAKFIKELIACLEDGNEELFTDTVKSFDKISRLDQWHTGLLVKIKRAISKEE</sequence>
<dbReference type="Pfam" id="PF14938">
    <property type="entry name" value="SNAP"/>
    <property type="match status" value="1"/>
</dbReference>
<evidence type="ECO:0000256" key="2">
    <source>
        <dbReference type="ARBA" id="ARBA00022448"/>
    </source>
</evidence>
<evidence type="ECO:0000256" key="3">
    <source>
        <dbReference type="ARBA" id="ARBA00022927"/>
    </source>
</evidence>
<dbReference type="GO" id="GO:0019905">
    <property type="term" value="F:syntaxin binding"/>
    <property type="evidence" value="ECO:0007669"/>
    <property type="project" value="TreeGrafter"/>
</dbReference>
<dbReference type="GO" id="GO:0005483">
    <property type="term" value="F:soluble NSF attachment protein activity"/>
    <property type="evidence" value="ECO:0007669"/>
    <property type="project" value="TreeGrafter"/>
</dbReference>
<dbReference type="InterPro" id="IPR011990">
    <property type="entry name" value="TPR-like_helical_dom_sf"/>
</dbReference>
<dbReference type="Proteomes" id="UP000053660">
    <property type="component" value="Unassembled WGS sequence"/>
</dbReference>
<dbReference type="GO" id="GO:0006886">
    <property type="term" value="P:intracellular protein transport"/>
    <property type="evidence" value="ECO:0007669"/>
    <property type="project" value="InterPro"/>
</dbReference>
<feature type="non-terminal residue" evidence="4">
    <location>
        <position position="1"/>
    </location>
</feature>
<dbReference type="InterPro" id="IPR000744">
    <property type="entry name" value="NSF_attach"/>
</dbReference>
<dbReference type="OrthoDB" id="9984275at2759"/>
<accession>A0A0B1SDT4</accession>
<dbReference type="GO" id="GO:0031201">
    <property type="term" value="C:SNARE complex"/>
    <property type="evidence" value="ECO:0007669"/>
    <property type="project" value="TreeGrafter"/>
</dbReference>
<protein>
    <submittedName>
        <fullName evidence="4">Uncharacterized protein</fullName>
    </submittedName>
</protein>